<name>B9TN19_RICCO</name>
<proteinExistence type="predicted"/>
<dbReference type="EMBL" id="EQ990895">
    <property type="protein sequence ID" value="EEF22744.1"/>
    <property type="molecule type" value="Genomic_DNA"/>
</dbReference>
<reference evidence="3" key="1">
    <citation type="journal article" date="2010" name="Nat. Biotechnol.">
        <title>Draft genome sequence of the oilseed species Ricinus communis.</title>
        <authorList>
            <person name="Chan A.P."/>
            <person name="Crabtree J."/>
            <person name="Zhao Q."/>
            <person name="Lorenzi H."/>
            <person name="Orvis J."/>
            <person name="Puiu D."/>
            <person name="Melake-Berhan A."/>
            <person name="Jones K.M."/>
            <person name="Redman J."/>
            <person name="Chen G."/>
            <person name="Cahoon E.B."/>
            <person name="Gedil M."/>
            <person name="Stanke M."/>
            <person name="Haas B.J."/>
            <person name="Wortman J.R."/>
            <person name="Fraser-Liggett C.M."/>
            <person name="Ravel J."/>
            <person name="Rabinowicz P.D."/>
        </authorList>
    </citation>
    <scope>NUCLEOTIDE SEQUENCE [LARGE SCALE GENOMIC DNA]</scope>
    <source>
        <strain evidence="3">cv. Hale</strain>
    </source>
</reference>
<accession>B9TN19</accession>
<feature type="non-terminal residue" evidence="2">
    <location>
        <position position="97"/>
    </location>
</feature>
<feature type="region of interest" description="Disordered" evidence="1">
    <location>
        <begin position="1"/>
        <end position="97"/>
    </location>
</feature>
<organism evidence="2 3">
    <name type="scientific">Ricinus communis</name>
    <name type="common">Castor bean</name>
    <dbReference type="NCBI Taxonomy" id="3988"/>
    <lineage>
        <taxon>Eukaryota</taxon>
        <taxon>Viridiplantae</taxon>
        <taxon>Streptophyta</taxon>
        <taxon>Embryophyta</taxon>
        <taxon>Tracheophyta</taxon>
        <taxon>Spermatophyta</taxon>
        <taxon>Magnoliopsida</taxon>
        <taxon>eudicotyledons</taxon>
        <taxon>Gunneridae</taxon>
        <taxon>Pentapetalae</taxon>
        <taxon>rosids</taxon>
        <taxon>fabids</taxon>
        <taxon>Malpighiales</taxon>
        <taxon>Euphorbiaceae</taxon>
        <taxon>Acalyphoideae</taxon>
        <taxon>Acalypheae</taxon>
        <taxon>Ricinus</taxon>
    </lineage>
</organism>
<feature type="compositionally biased region" description="Low complexity" evidence="1">
    <location>
        <begin position="62"/>
        <end position="97"/>
    </location>
</feature>
<dbReference type="InParanoid" id="B9TN19"/>
<feature type="compositionally biased region" description="Pro residues" evidence="1">
    <location>
        <begin position="21"/>
        <end position="32"/>
    </location>
</feature>
<evidence type="ECO:0000313" key="3">
    <source>
        <dbReference type="Proteomes" id="UP000008311"/>
    </source>
</evidence>
<sequence>MPRHAGRAARRGRHRSSASTPPLPDPRPPAAAPHPRRTPPRAGETHPPRPHRRPAAAPPRPAGARFSRAPRAPLGRRPASLHPARPSAPASAARSSC</sequence>
<keyword evidence="3" id="KW-1185">Reference proteome</keyword>
<dbReference type="Proteomes" id="UP000008311">
    <property type="component" value="Unassembled WGS sequence"/>
</dbReference>
<feature type="compositionally biased region" description="Basic residues" evidence="1">
    <location>
        <begin position="1"/>
        <end position="16"/>
    </location>
</feature>
<evidence type="ECO:0000313" key="2">
    <source>
        <dbReference type="EMBL" id="EEF22744.1"/>
    </source>
</evidence>
<dbReference type="AlphaFoldDB" id="B9TN19"/>
<evidence type="ECO:0000256" key="1">
    <source>
        <dbReference type="SAM" id="MobiDB-lite"/>
    </source>
</evidence>
<protein>
    <submittedName>
        <fullName evidence="2">Uncharacterized protein</fullName>
    </submittedName>
</protein>
<gene>
    <name evidence="2" type="ORF">RCOM_1988230</name>
</gene>